<feature type="transmembrane region" description="Helical" evidence="14">
    <location>
        <begin position="341"/>
        <end position="359"/>
    </location>
</feature>
<reference evidence="19" key="1">
    <citation type="submission" date="2015-07" db="EMBL/GenBank/DDBJ databases">
        <authorList>
            <person name="Ju K.-S."/>
            <person name="Doroghazi J.R."/>
            <person name="Metcalf W.W."/>
        </authorList>
    </citation>
    <scope>NUCLEOTIDE SEQUENCE [LARGE SCALE GENOMIC DNA]</scope>
    <source>
        <strain evidence="19">NRRL 2290</strain>
    </source>
</reference>
<evidence type="ECO:0000259" key="16">
    <source>
        <dbReference type="Pfam" id="PF04234"/>
    </source>
</evidence>
<keyword evidence="10" id="KW-0186">Copper</keyword>
<dbReference type="eggNOG" id="COG1276">
    <property type="taxonomic scope" value="Bacteria"/>
</dbReference>
<protein>
    <recommendedName>
        <fullName evidence="12">Protein YobA</fullName>
    </recommendedName>
</protein>
<evidence type="ECO:0000256" key="15">
    <source>
        <dbReference type="SAM" id="SignalP"/>
    </source>
</evidence>
<evidence type="ECO:0000256" key="8">
    <source>
        <dbReference type="ARBA" id="ARBA00022764"/>
    </source>
</evidence>
<dbReference type="STRING" id="67356.AQJ84_17235"/>
<keyword evidence="7 15" id="KW-0732">Signal</keyword>
<dbReference type="Gene3D" id="2.60.40.1220">
    <property type="match status" value="1"/>
</dbReference>
<dbReference type="Proteomes" id="UP000037251">
    <property type="component" value="Unassembled WGS sequence"/>
</dbReference>
<keyword evidence="4" id="KW-1003">Cell membrane</keyword>
<evidence type="ECO:0000256" key="9">
    <source>
        <dbReference type="ARBA" id="ARBA00022989"/>
    </source>
</evidence>
<dbReference type="InterPro" id="IPR008457">
    <property type="entry name" value="Cu-R_CopD_dom"/>
</dbReference>
<comment type="subcellular location">
    <subcellularLocation>
        <location evidence="2">Cell membrane</location>
        <topology evidence="2">Multi-pass membrane protein</topology>
    </subcellularLocation>
    <subcellularLocation>
        <location evidence="1">Periplasm</location>
    </subcellularLocation>
</comment>
<feature type="region of interest" description="Disordered" evidence="13">
    <location>
        <begin position="413"/>
        <end position="516"/>
    </location>
</feature>
<dbReference type="Pfam" id="PF05425">
    <property type="entry name" value="CopD"/>
    <property type="match status" value="1"/>
</dbReference>
<evidence type="ECO:0000256" key="1">
    <source>
        <dbReference type="ARBA" id="ARBA00004418"/>
    </source>
</evidence>
<feature type="domain" description="Copper resistance protein D" evidence="17">
    <location>
        <begin position="340"/>
        <end position="420"/>
    </location>
</feature>
<name>A0A0L8KW88_9ACTN</name>
<gene>
    <name evidence="18" type="ORF">ADK37_35030</name>
</gene>
<feature type="region of interest" description="Disordered" evidence="13">
    <location>
        <begin position="548"/>
        <end position="573"/>
    </location>
</feature>
<keyword evidence="8" id="KW-0574">Periplasm</keyword>
<evidence type="ECO:0000256" key="14">
    <source>
        <dbReference type="SAM" id="Phobius"/>
    </source>
</evidence>
<comment type="caution">
    <text evidence="18">The sequence shown here is derived from an EMBL/GenBank/DDBJ whole genome shotgun (WGS) entry which is preliminary data.</text>
</comment>
<organism evidence="18 19">
    <name type="scientific">Streptomyces resistomycificus</name>
    <dbReference type="NCBI Taxonomy" id="67356"/>
    <lineage>
        <taxon>Bacteria</taxon>
        <taxon>Bacillati</taxon>
        <taxon>Actinomycetota</taxon>
        <taxon>Actinomycetes</taxon>
        <taxon>Kitasatosporales</taxon>
        <taxon>Streptomycetaceae</taxon>
        <taxon>Streptomyces</taxon>
        <taxon>Streptomyces aurantiacus group</taxon>
    </lineage>
</organism>
<comment type="similarity">
    <text evidence="3">Belongs to the CopC family.</text>
</comment>
<feature type="compositionally biased region" description="Low complexity" evidence="13">
    <location>
        <begin position="556"/>
        <end position="572"/>
    </location>
</feature>
<feature type="transmembrane region" description="Helical" evidence="14">
    <location>
        <begin position="237"/>
        <end position="257"/>
    </location>
</feature>
<feature type="transmembrane region" description="Helical" evidence="14">
    <location>
        <begin position="379"/>
        <end position="399"/>
    </location>
</feature>
<evidence type="ECO:0000313" key="19">
    <source>
        <dbReference type="Proteomes" id="UP000037251"/>
    </source>
</evidence>
<feature type="transmembrane region" description="Helical" evidence="14">
    <location>
        <begin position="526"/>
        <end position="543"/>
    </location>
</feature>
<dbReference type="PANTHER" id="PTHR34820:SF4">
    <property type="entry name" value="INNER MEMBRANE PROTEIN YEBZ"/>
    <property type="match status" value="1"/>
</dbReference>
<dbReference type="InterPro" id="IPR032694">
    <property type="entry name" value="CopC/D"/>
</dbReference>
<dbReference type="PANTHER" id="PTHR34820">
    <property type="entry name" value="INNER MEMBRANE PROTEIN YEBZ"/>
    <property type="match status" value="1"/>
</dbReference>
<dbReference type="InterPro" id="IPR007348">
    <property type="entry name" value="CopC_dom"/>
</dbReference>
<accession>A0A0L8KW88</accession>
<evidence type="ECO:0000256" key="5">
    <source>
        <dbReference type="ARBA" id="ARBA00022692"/>
    </source>
</evidence>
<feature type="chain" id="PRO_5011858618" description="Protein YobA" evidence="15">
    <location>
        <begin position="35"/>
        <end position="683"/>
    </location>
</feature>
<keyword evidence="11 14" id="KW-0472">Membrane</keyword>
<feature type="signal peptide" evidence="15">
    <location>
        <begin position="1"/>
        <end position="34"/>
    </location>
</feature>
<evidence type="ECO:0000256" key="3">
    <source>
        <dbReference type="ARBA" id="ARBA00010509"/>
    </source>
</evidence>
<evidence type="ECO:0000313" key="18">
    <source>
        <dbReference type="EMBL" id="KOG30223.1"/>
    </source>
</evidence>
<dbReference type="GO" id="GO:0005507">
    <property type="term" value="F:copper ion binding"/>
    <property type="evidence" value="ECO:0007669"/>
    <property type="project" value="InterPro"/>
</dbReference>
<sequence>MTQTITPRVRTLVLLLLAAAGLLLAGAAPASAHAALTGSDPQQGVVVDKAPTQVSLTFSEQVLLSADSLRVLDPKGKPVQNGKPSNVSGTTYSVRLHSGLPDGTYTVAYQVVSADSHPVAGAYTFSVGAPSSTSVSVSGDTAGGGVVGWLYGLGRYLSYAGFVVLAGGAAFVLACWQRGSGVRAMQRLVVSGWLTLTSATLLLLLLRGSYTGSGKVGDIFDLDLLGQVLQTKTGAALVSRLMLLAAAALFIAVLFGAYDKREDQEKRDLTFGLAVGGTVVAAGLAASWAMSEHASVGLQAGIAMPVDIVHLLAVAAWLGGLTALLVALYRAPADTPVDATAVRRFSAVAFGSVVALVLTGTYQSWRQLGSWSAFTDTRYGQLLLVKIGLVALLVGVAYISRRWTARLADTAVQRAESAPHKERVAARTGAAGAKDGPGASPDSGDAEGGAREATGDAAGTEDGAQDSESGAGASDDVRDAEGAGASDGVGSERAAQLARQRAAMDAARDKRERDADPNRFGLRRSVLAEAGVAVVLLAVTTVLTQTEPGRTEEAAKAATSASSSSTAPSSGAVTLDMTFDTGGEDGKGVVTVDLDPARVGANEMHVYVQRPNGRAFDVPEVKIAFTLEAKDIGPLPVVPDHITTGHWAASGVQIPVAGDWKVAVTVRTSDIDQTTVSKNAQIG</sequence>
<dbReference type="InterPro" id="IPR014756">
    <property type="entry name" value="Ig_E-set"/>
</dbReference>
<dbReference type="RefSeq" id="WP_030041804.1">
    <property type="nucleotide sequence ID" value="NZ_KL575610.1"/>
</dbReference>
<feature type="transmembrane region" description="Helical" evidence="14">
    <location>
        <begin position="156"/>
        <end position="176"/>
    </location>
</feature>
<dbReference type="OrthoDB" id="5242236at2"/>
<evidence type="ECO:0000256" key="11">
    <source>
        <dbReference type="ARBA" id="ARBA00023136"/>
    </source>
</evidence>
<keyword evidence="9 14" id="KW-1133">Transmembrane helix</keyword>
<dbReference type="GO" id="GO:0006825">
    <property type="term" value="P:copper ion transport"/>
    <property type="evidence" value="ECO:0007669"/>
    <property type="project" value="InterPro"/>
</dbReference>
<evidence type="ECO:0000256" key="7">
    <source>
        <dbReference type="ARBA" id="ARBA00022729"/>
    </source>
</evidence>
<evidence type="ECO:0000256" key="12">
    <source>
        <dbReference type="ARBA" id="ARBA00070395"/>
    </source>
</evidence>
<dbReference type="Pfam" id="PF04234">
    <property type="entry name" value="CopC"/>
    <property type="match status" value="1"/>
</dbReference>
<evidence type="ECO:0000256" key="13">
    <source>
        <dbReference type="SAM" id="MobiDB-lite"/>
    </source>
</evidence>
<feature type="transmembrane region" description="Helical" evidence="14">
    <location>
        <begin position="308"/>
        <end position="329"/>
    </location>
</feature>
<feature type="compositionally biased region" description="Basic and acidic residues" evidence="13">
    <location>
        <begin position="506"/>
        <end position="516"/>
    </location>
</feature>
<dbReference type="GO" id="GO:0005886">
    <property type="term" value="C:plasma membrane"/>
    <property type="evidence" value="ECO:0007669"/>
    <property type="project" value="UniProtKB-SubCell"/>
</dbReference>
<feature type="transmembrane region" description="Helical" evidence="14">
    <location>
        <begin position="269"/>
        <end position="288"/>
    </location>
</feature>
<feature type="transmembrane region" description="Helical" evidence="14">
    <location>
        <begin position="188"/>
        <end position="206"/>
    </location>
</feature>
<evidence type="ECO:0000256" key="10">
    <source>
        <dbReference type="ARBA" id="ARBA00023008"/>
    </source>
</evidence>
<keyword evidence="6" id="KW-0479">Metal-binding</keyword>
<dbReference type="InterPro" id="IPR014755">
    <property type="entry name" value="Cu-Rt/internalin_Ig-like"/>
</dbReference>
<dbReference type="SUPFAM" id="SSF81296">
    <property type="entry name" value="E set domains"/>
    <property type="match status" value="1"/>
</dbReference>
<dbReference type="GO" id="GO:0042597">
    <property type="term" value="C:periplasmic space"/>
    <property type="evidence" value="ECO:0007669"/>
    <property type="project" value="UniProtKB-SubCell"/>
</dbReference>
<feature type="compositionally biased region" description="Low complexity" evidence="13">
    <location>
        <begin position="493"/>
        <end position="505"/>
    </location>
</feature>
<dbReference type="AlphaFoldDB" id="A0A0L8KW88"/>
<evidence type="ECO:0000256" key="4">
    <source>
        <dbReference type="ARBA" id="ARBA00022475"/>
    </source>
</evidence>
<evidence type="ECO:0000259" key="17">
    <source>
        <dbReference type="Pfam" id="PF05425"/>
    </source>
</evidence>
<dbReference type="FunFam" id="2.60.40.1220:FF:000001">
    <property type="entry name" value="CopC domain-containing protein YobA"/>
    <property type="match status" value="1"/>
</dbReference>
<dbReference type="GO" id="GO:0046688">
    <property type="term" value="P:response to copper ion"/>
    <property type="evidence" value="ECO:0007669"/>
    <property type="project" value="InterPro"/>
</dbReference>
<evidence type="ECO:0000256" key="6">
    <source>
        <dbReference type="ARBA" id="ARBA00022723"/>
    </source>
</evidence>
<proteinExistence type="inferred from homology"/>
<keyword evidence="19" id="KW-1185">Reference proteome</keyword>
<dbReference type="PATRIC" id="fig|67356.5.peg.7485"/>
<evidence type="ECO:0000256" key="2">
    <source>
        <dbReference type="ARBA" id="ARBA00004651"/>
    </source>
</evidence>
<keyword evidence="5 14" id="KW-0812">Transmembrane</keyword>
<feature type="domain" description="CopC" evidence="16">
    <location>
        <begin position="33"/>
        <end position="127"/>
    </location>
</feature>
<dbReference type="EMBL" id="LGUS01000214">
    <property type="protein sequence ID" value="KOG30223.1"/>
    <property type="molecule type" value="Genomic_DNA"/>
</dbReference>
<dbReference type="eggNOG" id="COG2372">
    <property type="taxonomic scope" value="Bacteria"/>
</dbReference>